<dbReference type="InterPro" id="IPR058240">
    <property type="entry name" value="rSAM_sf"/>
</dbReference>
<dbReference type="SFLD" id="SFLDG01091">
    <property type="entry name" value="uncharacterized_CHP01210-like"/>
    <property type="match status" value="1"/>
</dbReference>
<dbReference type="Pfam" id="PF16199">
    <property type="entry name" value="Radical_SAM_C"/>
    <property type="match status" value="1"/>
</dbReference>
<name>A0A923NBM7_9FIRM</name>
<evidence type="ECO:0000256" key="2">
    <source>
        <dbReference type="ARBA" id="ARBA00022485"/>
    </source>
</evidence>
<evidence type="ECO:0000256" key="3">
    <source>
        <dbReference type="ARBA" id="ARBA00022691"/>
    </source>
</evidence>
<keyword evidence="5" id="KW-0408">Iron</keyword>
<dbReference type="InterPro" id="IPR007197">
    <property type="entry name" value="rSAM"/>
</dbReference>
<dbReference type="GO" id="GO:0051539">
    <property type="term" value="F:4 iron, 4 sulfur cluster binding"/>
    <property type="evidence" value="ECO:0007669"/>
    <property type="project" value="UniProtKB-KW"/>
</dbReference>
<comment type="cofactor">
    <cofactor evidence="1">
        <name>[4Fe-4S] cluster</name>
        <dbReference type="ChEBI" id="CHEBI:49883"/>
    </cofactor>
</comment>
<dbReference type="Gene3D" id="3.80.30.20">
    <property type="entry name" value="tm_1862 like domain"/>
    <property type="match status" value="1"/>
</dbReference>
<dbReference type="GO" id="GO:0046872">
    <property type="term" value="F:metal ion binding"/>
    <property type="evidence" value="ECO:0007669"/>
    <property type="project" value="UniProtKB-KW"/>
</dbReference>
<dbReference type="Proteomes" id="UP000644115">
    <property type="component" value="Unassembled WGS sequence"/>
</dbReference>
<dbReference type="Pfam" id="PF04055">
    <property type="entry name" value="Radical_SAM"/>
    <property type="match status" value="1"/>
</dbReference>
<organism evidence="8 9">
    <name type="scientific">Lentihominibacter faecis</name>
    <dbReference type="NCBI Taxonomy" id="2764712"/>
    <lineage>
        <taxon>Bacteria</taxon>
        <taxon>Bacillati</taxon>
        <taxon>Bacillota</taxon>
        <taxon>Clostridia</taxon>
        <taxon>Peptostreptococcales</taxon>
        <taxon>Anaerovoracaceae</taxon>
        <taxon>Lentihominibacter</taxon>
    </lineage>
</organism>
<sequence length="315" mass="35114">MNPGPAPHFFDESDGQKLRIHTISTYLKQTFGRKIVKLSLDGGFTCPNRDGTKAFGGCAFCSASGSGDMASGSGDIRADLDRQIRLLSGKWPDAGYIAYFQSHTNTYAPVEELRAKFTAALQHPDVIGIAIATRPDCLPPDVIDLLDELNQQTFLWVELGVQTIHPETSADMNLCYCVSDYDDAVCRLQARGIRVVSHLILGLPGETEDMMFQSLEHVCQTKPFGLKLHMFNLVRGSQMEKTHPNYVSFESIDDYIDLVVRMIEQIPPEIVLHRISGDAVRSTLIAPEWSYKKRTILNGTHKKLAEKNTWQGKAL</sequence>
<dbReference type="PROSITE" id="PS51918">
    <property type="entry name" value="RADICAL_SAM"/>
    <property type="match status" value="1"/>
</dbReference>
<evidence type="ECO:0000313" key="9">
    <source>
        <dbReference type="Proteomes" id="UP000644115"/>
    </source>
</evidence>
<dbReference type="InterPro" id="IPR005911">
    <property type="entry name" value="YhcC-like"/>
</dbReference>
<reference evidence="8" key="1">
    <citation type="submission" date="2020-08" db="EMBL/GenBank/DDBJ databases">
        <authorList>
            <person name="Liu C."/>
            <person name="Sun Q."/>
        </authorList>
    </citation>
    <scope>NUCLEOTIDE SEQUENCE</scope>
    <source>
        <strain evidence="8">BX16</strain>
    </source>
</reference>
<evidence type="ECO:0000256" key="6">
    <source>
        <dbReference type="ARBA" id="ARBA00023014"/>
    </source>
</evidence>
<dbReference type="InterPro" id="IPR039661">
    <property type="entry name" value="ELP3"/>
</dbReference>
<dbReference type="PANTHER" id="PTHR11135:SF1">
    <property type="entry name" value="PROTEIN YHCC"/>
    <property type="match status" value="1"/>
</dbReference>
<evidence type="ECO:0000256" key="5">
    <source>
        <dbReference type="ARBA" id="ARBA00023004"/>
    </source>
</evidence>
<evidence type="ECO:0000256" key="4">
    <source>
        <dbReference type="ARBA" id="ARBA00022723"/>
    </source>
</evidence>
<feature type="domain" description="Radical SAM core" evidence="7">
    <location>
        <begin position="30"/>
        <end position="269"/>
    </location>
</feature>
<evidence type="ECO:0000259" key="7">
    <source>
        <dbReference type="PROSITE" id="PS51918"/>
    </source>
</evidence>
<dbReference type="SFLD" id="SFLDG01086">
    <property type="entry name" value="elongater_protein-like"/>
    <property type="match status" value="1"/>
</dbReference>
<dbReference type="AlphaFoldDB" id="A0A923NBM7"/>
<evidence type="ECO:0000256" key="1">
    <source>
        <dbReference type="ARBA" id="ARBA00001966"/>
    </source>
</evidence>
<gene>
    <name evidence="8" type="ORF">H8876_01620</name>
</gene>
<evidence type="ECO:0000313" key="8">
    <source>
        <dbReference type="EMBL" id="MBC5998707.1"/>
    </source>
</evidence>
<dbReference type="InterPro" id="IPR023404">
    <property type="entry name" value="rSAM_horseshoe"/>
</dbReference>
<accession>A0A923NBM7</accession>
<comment type="caution">
    <text evidence="8">The sequence shown here is derived from an EMBL/GenBank/DDBJ whole genome shotgun (WGS) entry which is preliminary data.</text>
</comment>
<dbReference type="InterPro" id="IPR006638">
    <property type="entry name" value="Elp3/MiaA/NifB-like_rSAM"/>
</dbReference>
<dbReference type="SMART" id="SM00729">
    <property type="entry name" value="Elp3"/>
    <property type="match status" value="1"/>
</dbReference>
<keyword evidence="4" id="KW-0479">Metal-binding</keyword>
<keyword evidence="2" id="KW-0004">4Fe-4S</keyword>
<protein>
    <submittedName>
        <fullName evidence="8">TIGR01212 family radical SAM protein</fullName>
    </submittedName>
</protein>
<keyword evidence="6" id="KW-0411">Iron-sulfur</keyword>
<keyword evidence="3" id="KW-0949">S-adenosyl-L-methionine</keyword>
<dbReference type="NCBIfam" id="TIGR01212">
    <property type="entry name" value="TIGR01212 family radical SAM protein"/>
    <property type="match status" value="1"/>
</dbReference>
<dbReference type="InterPro" id="IPR032432">
    <property type="entry name" value="Radical_SAM_C"/>
</dbReference>
<dbReference type="SUPFAM" id="SSF102114">
    <property type="entry name" value="Radical SAM enzymes"/>
    <property type="match status" value="1"/>
</dbReference>
<dbReference type="EMBL" id="JACRWC010000029">
    <property type="protein sequence ID" value="MBC5998707.1"/>
    <property type="molecule type" value="Genomic_DNA"/>
</dbReference>
<dbReference type="SFLD" id="SFLDS00029">
    <property type="entry name" value="Radical_SAM"/>
    <property type="match status" value="1"/>
</dbReference>
<dbReference type="RefSeq" id="WP_249286256.1">
    <property type="nucleotide sequence ID" value="NZ_JACRWC010000029.1"/>
</dbReference>
<dbReference type="PANTHER" id="PTHR11135">
    <property type="entry name" value="HISTONE ACETYLTRANSFERASE-RELATED"/>
    <property type="match status" value="1"/>
</dbReference>
<proteinExistence type="predicted"/>
<keyword evidence="9" id="KW-1185">Reference proteome</keyword>
<dbReference type="GO" id="GO:0003824">
    <property type="term" value="F:catalytic activity"/>
    <property type="evidence" value="ECO:0007669"/>
    <property type="project" value="InterPro"/>
</dbReference>